<accession>A0A1R0GSA0</accession>
<dbReference type="AlphaFoldDB" id="A0A1R0GSA0"/>
<evidence type="ECO:0000259" key="1">
    <source>
        <dbReference type="Pfam" id="PF00078"/>
    </source>
</evidence>
<proteinExistence type="predicted"/>
<dbReference type="STRING" id="133383.A0A1R0GSA0"/>
<dbReference type="Proteomes" id="UP000187455">
    <property type="component" value="Unassembled WGS sequence"/>
</dbReference>
<dbReference type="InterPro" id="IPR000477">
    <property type="entry name" value="RT_dom"/>
</dbReference>
<dbReference type="Pfam" id="PF00078">
    <property type="entry name" value="RVT_1"/>
    <property type="match status" value="1"/>
</dbReference>
<evidence type="ECO:0000313" key="2">
    <source>
        <dbReference type="EMBL" id="OLY79773.1"/>
    </source>
</evidence>
<evidence type="ECO:0000313" key="3">
    <source>
        <dbReference type="Proteomes" id="UP000187455"/>
    </source>
</evidence>
<reference evidence="2 3" key="1">
    <citation type="journal article" date="2016" name="Mol. Biol. Evol.">
        <title>Genome-Wide Survey of Gut Fungi (Harpellales) Reveals the First Horizontally Transferred Ubiquitin Gene from a Mosquito Host.</title>
        <authorList>
            <person name="Wang Y."/>
            <person name="White M.M."/>
            <person name="Kvist S."/>
            <person name="Moncalvo J.M."/>
        </authorList>
    </citation>
    <scope>NUCLEOTIDE SEQUENCE [LARGE SCALE GENOMIC DNA]</scope>
    <source>
        <strain evidence="2 3">ALG-7-W6</strain>
    </source>
</reference>
<name>A0A1R0GSA0_9FUNG</name>
<dbReference type="OrthoDB" id="5534248at2759"/>
<keyword evidence="3" id="KW-1185">Reference proteome</keyword>
<organism evidence="2 3">
    <name type="scientific">Smittium mucronatum</name>
    <dbReference type="NCBI Taxonomy" id="133383"/>
    <lineage>
        <taxon>Eukaryota</taxon>
        <taxon>Fungi</taxon>
        <taxon>Fungi incertae sedis</taxon>
        <taxon>Zoopagomycota</taxon>
        <taxon>Kickxellomycotina</taxon>
        <taxon>Harpellomycetes</taxon>
        <taxon>Harpellales</taxon>
        <taxon>Legeriomycetaceae</taxon>
        <taxon>Smittium</taxon>
    </lineage>
</organism>
<gene>
    <name evidence="2" type="ORF">AYI68_g6146</name>
</gene>
<feature type="domain" description="Reverse transcriptase" evidence="1">
    <location>
        <begin position="92"/>
        <end position="155"/>
    </location>
</feature>
<comment type="caution">
    <text evidence="2">The sequence shown here is derived from an EMBL/GenBank/DDBJ whole genome shotgun (WGS) entry which is preliminary data.</text>
</comment>
<sequence>MYDSREIPNNMEISIVVPVPKRGDMKDLDNYQEFNGSNPYEAIIQNISYKIGQIDKKYEILVKEQAGFRNFEESPKISVRIGDYVSKTTDYLCGLRQGCPASPILFYFYINDFFKGIQGLYVPGLISRIPGLLFADDAVLLAESEADIKIALNQITD</sequence>
<dbReference type="EMBL" id="LSSL01004105">
    <property type="protein sequence ID" value="OLY79773.1"/>
    <property type="molecule type" value="Genomic_DNA"/>
</dbReference>
<protein>
    <recommendedName>
        <fullName evidence="1">Reverse transcriptase domain-containing protein</fullName>
    </recommendedName>
</protein>